<dbReference type="GO" id="GO:0098003">
    <property type="term" value="P:viral tail assembly"/>
    <property type="evidence" value="ECO:0007669"/>
    <property type="project" value="UniProtKB-KW"/>
</dbReference>
<keyword evidence="2" id="KW-0472">Membrane</keyword>
<keyword evidence="2" id="KW-0812">Transmembrane</keyword>
<dbReference type="EMBL" id="LR797271">
    <property type="protein sequence ID" value="CAB4197840.1"/>
    <property type="molecule type" value="Genomic_DNA"/>
</dbReference>
<keyword evidence="2" id="KW-1133">Transmembrane helix</keyword>
<feature type="transmembrane region" description="Helical" evidence="2">
    <location>
        <begin position="342"/>
        <end position="359"/>
    </location>
</feature>
<dbReference type="NCBIfam" id="TIGR02675">
    <property type="entry name" value="tape_meas_nterm"/>
    <property type="match status" value="1"/>
</dbReference>
<organism evidence="4">
    <name type="scientific">uncultured Caudovirales phage</name>
    <dbReference type="NCBI Taxonomy" id="2100421"/>
    <lineage>
        <taxon>Viruses</taxon>
        <taxon>Duplodnaviria</taxon>
        <taxon>Heunggongvirae</taxon>
        <taxon>Uroviricota</taxon>
        <taxon>Caudoviricetes</taxon>
        <taxon>Peduoviridae</taxon>
        <taxon>Maltschvirus</taxon>
        <taxon>Maltschvirus maltsch</taxon>
    </lineage>
</organism>
<proteinExistence type="predicted"/>
<reference evidence="4" key="1">
    <citation type="submission" date="2020-05" db="EMBL/GenBank/DDBJ databases">
        <authorList>
            <person name="Chiriac C."/>
            <person name="Salcher M."/>
            <person name="Ghai R."/>
            <person name="Kavagutti S V."/>
        </authorList>
    </citation>
    <scope>NUCLEOTIDE SEQUENCE</scope>
</reference>
<accession>A0A6J5RJX3</accession>
<protein>
    <submittedName>
        <fullName evidence="4">Caudovirus, tape measure, N-terminal</fullName>
    </submittedName>
</protein>
<keyword evidence="1" id="KW-1245">Viral tail assembly</keyword>
<evidence type="ECO:0000259" key="3">
    <source>
        <dbReference type="Pfam" id="PF20155"/>
    </source>
</evidence>
<dbReference type="Pfam" id="PF20155">
    <property type="entry name" value="TMP_3"/>
    <property type="match status" value="1"/>
</dbReference>
<feature type="transmembrane region" description="Helical" evidence="2">
    <location>
        <begin position="395"/>
        <end position="413"/>
    </location>
</feature>
<keyword evidence="1" id="KW-1188">Viral release from host cell</keyword>
<feature type="transmembrane region" description="Helical" evidence="2">
    <location>
        <begin position="301"/>
        <end position="322"/>
    </location>
</feature>
<sequence length="518" mass="54238">MAIVRELITRFGFNVDQSGMNRVEGSINRLSGMLSGLAAFASLRALAKVADSMQSLDARIGMLPQTIGDVGAAFNEVGKHALATRTPLAAYGTLYTRIGNAAKEYITDQKDLLQVTDTIANSLVVGGATTQEASSAMLQFAQALGAGSLQGEEFRAMAESTPQYMDQLAIAMGFPRDQLKKMASDGKLTARLVIEATKKMSDYFERRAKQMPMTIGQAYSDIGTRFSMMVQNMNRESQVVTKIAEFMISGFGRIENGAKKFIDFVGGSTNALKTFGIALAAVLGPWALAGLVAALGAIFSVAGLVVGGLILLGLAIDDLIVWANGGESAFGDFLNSIKTDPITGLLMSILAFVATLKLFNSGILITIGRLGMLAAAAIASGIKIGAAFLIAMGPIGLLIAAIAAIGTAIYLIGTNWDSITNWMGDKVTWLIDKLKSLGQYLPDFSGGNISVNSATISPASMAGANGGVKNVTSNQIVNLTVPPGTPESQQAFLIGAAGVFKGESPEKKMARDMSGGGW</sequence>
<name>A0A6J5RJX3_9CAUD</name>
<gene>
    <name evidence="4" type="ORF">UFOVP1309_37</name>
</gene>
<dbReference type="InterPro" id="IPR013491">
    <property type="entry name" value="Tape_meas_N"/>
</dbReference>
<feature type="domain" description="Tape measure protein N-terminal" evidence="3">
    <location>
        <begin position="45"/>
        <end position="234"/>
    </location>
</feature>
<evidence type="ECO:0000256" key="1">
    <source>
        <dbReference type="ARBA" id="ARBA00022465"/>
    </source>
</evidence>
<evidence type="ECO:0000313" key="4">
    <source>
        <dbReference type="EMBL" id="CAB4197840.1"/>
    </source>
</evidence>
<feature type="transmembrane region" description="Helical" evidence="2">
    <location>
        <begin position="275"/>
        <end position="294"/>
    </location>
</feature>
<evidence type="ECO:0000256" key="2">
    <source>
        <dbReference type="SAM" id="Phobius"/>
    </source>
</evidence>
<feature type="transmembrane region" description="Helical" evidence="2">
    <location>
        <begin position="371"/>
        <end position="389"/>
    </location>
</feature>